<comment type="caution">
    <text evidence="1">The sequence shown here is derived from an EMBL/GenBank/DDBJ whole genome shotgun (WGS) entry which is preliminary data.</text>
</comment>
<dbReference type="InterPro" id="IPR006461">
    <property type="entry name" value="PLAC_motif_containing"/>
</dbReference>
<dbReference type="STRING" id="1447883.A0A2B7Z0P0"/>
<organism evidence="1 2">
    <name type="scientific">Polytolypa hystricis (strain UAMH7299)</name>
    <dbReference type="NCBI Taxonomy" id="1447883"/>
    <lineage>
        <taxon>Eukaryota</taxon>
        <taxon>Fungi</taxon>
        <taxon>Dikarya</taxon>
        <taxon>Ascomycota</taxon>
        <taxon>Pezizomycotina</taxon>
        <taxon>Eurotiomycetes</taxon>
        <taxon>Eurotiomycetidae</taxon>
        <taxon>Onygenales</taxon>
        <taxon>Onygenales incertae sedis</taxon>
        <taxon>Polytolypa</taxon>
    </lineage>
</organism>
<dbReference type="OrthoDB" id="1045822at2759"/>
<keyword evidence="2" id="KW-1185">Reference proteome</keyword>
<accession>A0A2B7Z0P0</accession>
<dbReference type="AlphaFoldDB" id="A0A2B7Z0P0"/>
<dbReference type="EMBL" id="PDNA01000014">
    <property type="protein sequence ID" value="PGH26698.1"/>
    <property type="molecule type" value="Genomic_DNA"/>
</dbReference>
<dbReference type="NCBIfam" id="TIGR01571">
    <property type="entry name" value="A_thal_Cys_rich"/>
    <property type="match status" value="1"/>
</dbReference>
<dbReference type="PANTHER" id="PTHR15907">
    <property type="entry name" value="DUF614 FAMILY PROTEIN-RELATED"/>
    <property type="match status" value="1"/>
</dbReference>
<sequence length="165" mass="18481">MSASMPSSNWSNSFWQFWNPLDTCLMGWFCPCILFGKTQARLADPTLKDYSPINDNCLIFCGLSCFAASALIQAKKRDELRKKYNITEHHLEAFLKMQPGECKTKHGVEGSLVEDFLGAFCCRCCGLVQEEKEVLLRLQNGKEGEGKGYQMAEGMSYTPAATQQA</sequence>
<evidence type="ECO:0000313" key="2">
    <source>
        <dbReference type="Proteomes" id="UP000224634"/>
    </source>
</evidence>
<gene>
    <name evidence="1" type="ORF">AJ80_01644</name>
</gene>
<protein>
    <recommendedName>
        <fullName evidence="3">DUF614 domain-containing protein</fullName>
    </recommendedName>
</protein>
<dbReference type="Proteomes" id="UP000224634">
    <property type="component" value="Unassembled WGS sequence"/>
</dbReference>
<name>A0A2B7Z0P0_POLH7</name>
<evidence type="ECO:0008006" key="3">
    <source>
        <dbReference type="Google" id="ProtNLM"/>
    </source>
</evidence>
<dbReference type="Pfam" id="PF04749">
    <property type="entry name" value="PLAC8"/>
    <property type="match status" value="1"/>
</dbReference>
<proteinExistence type="predicted"/>
<reference evidence="1 2" key="1">
    <citation type="submission" date="2017-10" db="EMBL/GenBank/DDBJ databases">
        <title>Comparative genomics in systemic dimorphic fungi from Ajellomycetaceae.</title>
        <authorList>
            <person name="Munoz J.F."/>
            <person name="Mcewen J.G."/>
            <person name="Clay O.K."/>
            <person name="Cuomo C.A."/>
        </authorList>
    </citation>
    <scope>NUCLEOTIDE SEQUENCE [LARGE SCALE GENOMIC DNA]</scope>
    <source>
        <strain evidence="1 2">UAMH7299</strain>
    </source>
</reference>
<evidence type="ECO:0000313" key="1">
    <source>
        <dbReference type="EMBL" id="PGH26698.1"/>
    </source>
</evidence>